<reference evidence="2 3" key="1">
    <citation type="submission" date="2019-11" db="EMBL/GenBank/DDBJ databases">
        <title>Streptomyces typhae sp. nov., a novel endophytic actinomycete isolated from the root of cattail pollen (Typha angustifolia L.).</title>
        <authorList>
            <person name="Peng C."/>
        </authorList>
    </citation>
    <scope>NUCLEOTIDE SEQUENCE [LARGE SCALE GENOMIC DNA]</scope>
    <source>
        <strain evidence="3">p1417</strain>
    </source>
</reference>
<dbReference type="RefSeq" id="WP_157168476.1">
    <property type="nucleotide sequence ID" value="NZ_WPNZ01000022.1"/>
</dbReference>
<accession>A0A6L6X643</accession>
<proteinExistence type="predicted"/>
<dbReference type="Proteomes" id="UP000483802">
    <property type="component" value="Unassembled WGS sequence"/>
</dbReference>
<keyword evidence="3" id="KW-1185">Reference proteome</keyword>
<evidence type="ECO:0000313" key="3">
    <source>
        <dbReference type="Proteomes" id="UP000483802"/>
    </source>
</evidence>
<gene>
    <name evidence="2" type="ORF">GPA10_31655</name>
</gene>
<evidence type="ECO:0000256" key="1">
    <source>
        <dbReference type="SAM" id="MobiDB-lite"/>
    </source>
</evidence>
<comment type="caution">
    <text evidence="2">The sequence shown here is derived from an EMBL/GenBank/DDBJ whole genome shotgun (WGS) entry which is preliminary data.</text>
</comment>
<sequence>MHTHESNVQGDGKVPGAVPEAATGLPHSAYIAAVVEALEAARLHIRGRPRTWGCPDQDSHAYLYAEIRVDPRPVHDRGRADAPPGGEWPNGLDLIWRWLPEGPESGPLWQCSEPNDDGSLAREHREHDLPLLGCAAPDAVARAAIEVGARQADAGMGRCRPSGATGDIIGDVWDQADALTDACKAWFSR</sequence>
<feature type="region of interest" description="Disordered" evidence="1">
    <location>
        <begin position="1"/>
        <end position="20"/>
    </location>
</feature>
<name>A0A6L6X643_9ACTN</name>
<protein>
    <submittedName>
        <fullName evidence="2">Uncharacterized protein</fullName>
    </submittedName>
</protein>
<evidence type="ECO:0000313" key="2">
    <source>
        <dbReference type="EMBL" id="MVO89187.1"/>
    </source>
</evidence>
<organism evidence="2 3">
    <name type="scientific">Streptomyces typhae</name>
    <dbReference type="NCBI Taxonomy" id="2681492"/>
    <lineage>
        <taxon>Bacteria</taxon>
        <taxon>Bacillati</taxon>
        <taxon>Actinomycetota</taxon>
        <taxon>Actinomycetes</taxon>
        <taxon>Kitasatosporales</taxon>
        <taxon>Streptomycetaceae</taxon>
        <taxon>Streptomyces</taxon>
    </lineage>
</organism>
<dbReference type="AlphaFoldDB" id="A0A6L6X643"/>
<dbReference type="EMBL" id="WPNZ01000022">
    <property type="protein sequence ID" value="MVO89187.1"/>
    <property type="molecule type" value="Genomic_DNA"/>
</dbReference>